<keyword evidence="2" id="KW-1185">Reference proteome</keyword>
<proteinExistence type="predicted"/>
<name>A0ABT9UDV2_9MICC</name>
<evidence type="ECO:0000313" key="2">
    <source>
        <dbReference type="Proteomes" id="UP001226389"/>
    </source>
</evidence>
<evidence type="ECO:0000313" key="1">
    <source>
        <dbReference type="EMBL" id="MDQ0117447.1"/>
    </source>
</evidence>
<accession>A0ABT9UDV2</accession>
<sequence length="117" mass="12906">MNQTTKYPASVRELGDMAEALGMLPSELLEMLGPIPMPPVGYTLTRKSSHRWTGTETYHRRFIVTPVWDATTGHHSVDVWMADHERPNYSNLTPAEAADLAGALLEATATARAAEQK</sequence>
<comment type="caution">
    <text evidence="1">The sequence shown here is derived from an EMBL/GenBank/DDBJ whole genome shotgun (WGS) entry which is preliminary data.</text>
</comment>
<dbReference type="RefSeq" id="WP_307488284.1">
    <property type="nucleotide sequence ID" value="NZ_JAUSSY010000002.1"/>
</dbReference>
<organism evidence="1 2">
    <name type="scientific">Pseudarthrobacter defluvii</name>
    <dbReference type="NCBI Taxonomy" id="410837"/>
    <lineage>
        <taxon>Bacteria</taxon>
        <taxon>Bacillati</taxon>
        <taxon>Actinomycetota</taxon>
        <taxon>Actinomycetes</taxon>
        <taxon>Micrococcales</taxon>
        <taxon>Micrococcaceae</taxon>
        <taxon>Pseudarthrobacter</taxon>
    </lineage>
</organism>
<gene>
    <name evidence="1" type="ORF">J2T22_000617</name>
</gene>
<dbReference type="Proteomes" id="UP001226389">
    <property type="component" value="Unassembled WGS sequence"/>
</dbReference>
<reference evidence="1 2" key="1">
    <citation type="submission" date="2023-07" db="EMBL/GenBank/DDBJ databases">
        <title>Sorghum-associated microbial communities from plants grown in Nebraska, USA.</title>
        <authorList>
            <person name="Schachtman D."/>
        </authorList>
    </citation>
    <scope>NUCLEOTIDE SEQUENCE [LARGE SCALE GENOMIC DNA]</scope>
    <source>
        <strain evidence="1 2">DS994</strain>
    </source>
</reference>
<protein>
    <submittedName>
        <fullName evidence="1">Uncharacterized protein</fullName>
    </submittedName>
</protein>
<dbReference type="EMBL" id="JAUSSY010000002">
    <property type="protein sequence ID" value="MDQ0117447.1"/>
    <property type="molecule type" value="Genomic_DNA"/>
</dbReference>